<dbReference type="Proteomes" id="UP001264519">
    <property type="component" value="Unassembled WGS sequence"/>
</dbReference>
<accession>A0ABU1G3L2</accession>
<dbReference type="PROSITE" id="PS50404">
    <property type="entry name" value="GST_NTER"/>
    <property type="match status" value="1"/>
</dbReference>
<name>A0ABU1G3L2_9GAMM</name>
<dbReference type="Pfam" id="PF13409">
    <property type="entry name" value="GST_N_2"/>
    <property type="match status" value="1"/>
</dbReference>
<dbReference type="EMBL" id="JARWAK010000009">
    <property type="protein sequence ID" value="MDR5867474.1"/>
    <property type="molecule type" value="Genomic_DNA"/>
</dbReference>
<sequence length="120" mass="13998">MRPLWKALLAPLIWVAERLGTTQEVHRDPEAQAWVDRDCEALTLYLAWRCPYGMRVKREVTRLGLDIAERDVRLDPEHRRALEAGGGKAQTPCLHIREADGERWLYESAAIIRYLRTRFS</sequence>
<comment type="caution">
    <text evidence="2">The sequence shown here is derived from an EMBL/GenBank/DDBJ whole genome shotgun (WGS) entry which is preliminary data.</text>
</comment>
<organism evidence="2 3">
    <name type="scientific">Halomonas koreensis</name>
    <dbReference type="NCBI Taxonomy" id="245385"/>
    <lineage>
        <taxon>Bacteria</taxon>
        <taxon>Pseudomonadati</taxon>
        <taxon>Pseudomonadota</taxon>
        <taxon>Gammaproteobacteria</taxon>
        <taxon>Oceanospirillales</taxon>
        <taxon>Halomonadaceae</taxon>
        <taxon>Halomonas</taxon>
    </lineage>
</organism>
<keyword evidence="3" id="KW-1185">Reference proteome</keyword>
<evidence type="ECO:0000313" key="3">
    <source>
        <dbReference type="Proteomes" id="UP001264519"/>
    </source>
</evidence>
<dbReference type="CDD" id="cd00570">
    <property type="entry name" value="GST_N_family"/>
    <property type="match status" value="1"/>
</dbReference>
<dbReference type="SUPFAM" id="SSF52833">
    <property type="entry name" value="Thioredoxin-like"/>
    <property type="match status" value="1"/>
</dbReference>
<gene>
    <name evidence="2" type="ORF">QC818_11800</name>
</gene>
<dbReference type="RefSeq" id="WP_309653065.1">
    <property type="nucleotide sequence ID" value="NZ_JARWAK010000009.1"/>
</dbReference>
<evidence type="ECO:0000313" key="2">
    <source>
        <dbReference type="EMBL" id="MDR5867474.1"/>
    </source>
</evidence>
<reference evidence="2 3" key="1">
    <citation type="submission" date="2023-04" db="EMBL/GenBank/DDBJ databases">
        <title>A long-awaited taxogenomic arrangement of the family Halomonadaceae.</title>
        <authorList>
            <person name="De La Haba R."/>
            <person name="Chuvochina M."/>
            <person name="Wittouck S."/>
            <person name="Arahal D.R."/>
            <person name="Sanchez-Porro C."/>
            <person name="Hugenholtz P."/>
            <person name="Ventosa A."/>
        </authorList>
    </citation>
    <scope>NUCLEOTIDE SEQUENCE [LARGE SCALE GENOMIC DNA]</scope>
    <source>
        <strain evidence="2 3">DSM 23530</strain>
    </source>
</reference>
<evidence type="ECO:0000259" key="1">
    <source>
        <dbReference type="PROSITE" id="PS50404"/>
    </source>
</evidence>
<feature type="domain" description="GST N-terminal" evidence="1">
    <location>
        <begin position="40"/>
        <end position="120"/>
    </location>
</feature>
<protein>
    <submittedName>
        <fullName evidence="2">Glutathione S-transferase N-terminal domain-containing protein</fullName>
    </submittedName>
</protein>
<dbReference type="Gene3D" id="3.40.30.10">
    <property type="entry name" value="Glutaredoxin"/>
    <property type="match status" value="1"/>
</dbReference>
<dbReference type="InterPro" id="IPR036249">
    <property type="entry name" value="Thioredoxin-like_sf"/>
</dbReference>
<proteinExistence type="predicted"/>
<dbReference type="InterPro" id="IPR004045">
    <property type="entry name" value="Glutathione_S-Trfase_N"/>
</dbReference>
<dbReference type="PROSITE" id="PS51354">
    <property type="entry name" value="GLUTAREDOXIN_2"/>
    <property type="match status" value="1"/>
</dbReference>